<dbReference type="EMBL" id="JAIQCV010000010">
    <property type="protein sequence ID" value="KAH1055947.1"/>
    <property type="molecule type" value="Genomic_DNA"/>
</dbReference>
<keyword evidence="2" id="KW-1185">Reference proteome</keyword>
<gene>
    <name evidence="1" type="ORF">J1N35_034012</name>
</gene>
<sequence length="66" mass="7538">LANLEEIVKSSGQTINNLHQTNQINKDNINPLDSCILAWKSMFVETWLTNKLLEGEIKSLEKQLKV</sequence>
<organism evidence="1 2">
    <name type="scientific">Gossypium stocksii</name>
    <dbReference type="NCBI Taxonomy" id="47602"/>
    <lineage>
        <taxon>Eukaryota</taxon>
        <taxon>Viridiplantae</taxon>
        <taxon>Streptophyta</taxon>
        <taxon>Embryophyta</taxon>
        <taxon>Tracheophyta</taxon>
        <taxon>Spermatophyta</taxon>
        <taxon>Magnoliopsida</taxon>
        <taxon>eudicotyledons</taxon>
        <taxon>Gunneridae</taxon>
        <taxon>Pentapetalae</taxon>
        <taxon>rosids</taxon>
        <taxon>malvids</taxon>
        <taxon>Malvales</taxon>
        <taxon>Malvaceae</taxon>
        <taxon>Malvoideae</taxon>
        <taxon>Gossypium</taxon>
    </lineage>
</organism>
<dbReference type="Proteomes" id="UP000828251">
    <property type="component" value="Unassembled WGS sequence"/>
</dbReference>
<dbReference type="AlphaFoldDB" id="A0A9D3URA5"/>
<protein>
    <submittedName>
        <fullName evidence="1">Uncharacterized protein</fullName>
    </submittedName>
</protein>
<name>A0A9D3URA5_9ROSI</name>
<comment type="caution">
    <text evidence="1">The sequence shown here is derived from an EMBL/GenBank/DDBJ whole genome shotgun (WGS) entry which is preliminary data.</text>
</comment>
<reference evidence="1 2" key="1">
    <citation type="journal article" date="2021" name="Plant Biotechnol. J.">
        <title>Multi-omics assisted identification of the key and species-specific regulatory components of drought-tolerant mechanisms in Gossypium stocksii.</title>
        <authorList>
            <person name="Yu D."/>
            <person name="Ke L."/>
            <person name="Zhang D."/>
            <person name="Wu Y."/>
            <person name="Sun Y."/>
            <person name="Mei J."/>
            <person name="Sun J."/>
            <person name="Sun Y."/>
        </authorList>
    </citation>
    <scope>NUCLEOTIDE SEQUENCE [LARGE SCALE GENOMIC DNA]</scope>
    <source>
        <strain evidence="2">cv. E1</strain>
        <tissue evidence="1">Leaf</tissue>
    </source>
</reference>
<proteinExistence type="predicted"/>
<feature type="non-terminal residue" evidence="1">
    <location>
        <position position="1"/>
    </location>
</feature>
<evidence type="ECO:0000313" key="2">
    <source>
        <dbReference type="Proteomes" id="UP000828251"/>
    </source>
</evidence>
<accession>A0A9D3URA5</accession>
<evidence type="ECO:0000313" key="1">
    <source>
        <dbReference type="EMBL" id="KAH1055947.1"/>
    </source>
</evidence>